<reference evidence="2 3" key="1">
    <citation type="submission" date="2018-11" db="EMBL/GenBank/DDBJ databases">
        <title>Microbial catabolism of amino acid.</title>
        <authorList>
            <person name="Hibi M."/>
            <person name="Ogawa J."/>
        </authorList>
    </citation>
    <scope>NUCLEOTIDE SEQUENCE [LARGE SCALE GENOMIC DNA]</scope>
    <source>
        <strain evidence="2 3">C31-06</strain>
    </source>
</reference>
<keyword evidence="1" id="KW-0472">Membrane</keyword>
<evidence type="ECO:0000313" key="2">
    <source>
        <dbReference type="EMBL" id="GCE42267.1"/>
    </source>
</evidence>
<protein>
    <submittedName>
        <fullName evidence="2">Transmembrane transport protein</fullName>
    </submittedName>
</protein>
<evidence type="ECO:0000313" key="3">
    <source>
        <dbReference type="Proteomes" id="UP000287519"/>
    </source>
</evidence>
<feature type="transmembrane region" description="Helical" evidence="1">
    <location>
        <begin position="17"/>
        <end position="36"/>
    </location>
</feature>
<organism evidence="2 3">
    <name type="scientific">Rhodococcus wratislaviensis</name>
    <name type="common">Tsukamurella wratislaviensis</name>
    <dbReference type="NCBI Taxonomy" id="44752"/>
    <lineage>
        <taxon>Bacteria</taxon>
        <taxon>Bacillati</taxon>
        <taxon>Actinomycetota</taxon>
        <taxon>Actinomycetes</taxon>
        <taxon>Mycobacteriales</taxon>
        <taxon>Nocardiaceae</taxon>
        <taxon>Rhodococcus</taxon>
    </lineage>
</organism>
<sequence>MVFAILGQIDRELLLAWVWRVPFLASIFLIAVAVFIRLRMQESPTTFLKVGEAGPVDFLSAVNDRDSP</sequence>
<gene>
    <name evidence="2" type="ORF">Rhow_006206</name>
</gene>
<keyword evidence="3" id="KW-1185">Reference proteome</keyword>
<evidence type="ECO:0000256" key="1">
    <source>
        <dbReference type="SAM" id="Phobius"/>
    </source>
</evidence>
<comment type="caution">
    <text evidence="2">The sequence shown here is derived from an EMBL/GenBank/DDBJ whole genome shotgun (WGS) entry which is preliminary data.</text>
</comment>
<keyword evidence="1 2" id="KW-0812">Transmembrane</keyword>
<proteinExistence type="predicted"/>
<dbReference type="EMBL" id="BHYM01000053">
    <property type="protein sequence ID" value="GCE42267.1"/>
    <property type="molecule type" value="Genomic_DNA"/>
</dbReference>
<dbReference type="AlphaFoldDB" id="A0A402CFD5"/>
<accession>A0A402CFD5</accession>
<dbReference type="Proteomes" id="UP000287519">
    <property type="component" value="Unassembled WGS sequence"/>
</dbReference>
<keyword evidence="1" id="KW-1133">Transmembrane helix</keyword>
<name>A0A402CFD5_RHOWR</name>